<evidence type="ECO:0000313" key="2">
    <source>
        <dbReference type="Proteomes" id="UP000762676"/>
    </source>
</evidence>
<reference evidence="1 2" key="1">
    <citation type="journal article" date="2021" name="Elife">
        <title>Chloroplast acquisition without the gene transfer in kleptoplastic sea slugs, Plakobranchus ocellatus.</title>
        <authorList>
            <person name="Maeda T."/>
            <person name="Takahashi S."/>
            <person name="Yoshida T."/>
            <person name="Shimamura S."/>
            <person name="Takaki Y."/>
            <person name="Nagai Y."/>
            <person name="Toyoda A."/>
            <person name="Suzuki Y."/>
            <person name="Arimoto A."/>
            <person name="Ishii H."/>
            <person name="Satoh N."/>
            <person name="Nishiyama T."/>
            <person name="Hasebe M."/>
            <person name="Maruyama T."/>
            <person name="Minagawa J."/>
            <person name="Obokata J."/>
            <person name="Shigenobu S."/>
        </authorList>
    </citation>
    <scope>NUCLEOTIDE SEQUENCE [LARGE SCALE GENOMIC DNA]</scope>
</reference>
<dbReference type="EMBL" id="BMAT01004581">
    <property type="protein sequence ID" value="GFR76192.1"/>
    <property type="molecule type" value="Genomic_DNA"/>
</dbReference>
<dbReference type="Proteomes" id="UP000762676">
    <property type="component" value="Unassembled WGS sequence"/>
</dbReference>
<evidence type="ECO:0000313" key="1">
    <source>
        <dbReference type="EMBL" id="GFR76192.1"/>
    </source>
</evidence>
<accession>A0AAV4FRS0</accession>
<name>A0AAV4FRS0_9GAST</name>
<comment type="caution">
    <text evidence="1">The sequence shown here is derived from an EMBL/GenBank/DDBJ whole genome shotgun (WGS) entry which is preliminary data.</text>
</comment>
<protein>
    <submittedName>
        <fullName evidence="1">Uncharacterized protein</fullName>
    </submittedName>
</protein>
<proteinExistence type="predicted"/>
<keyword evidence="2" id="KW-1185">Reference proteome</keyword>
<organism evidence="1 2">
    <name type="scientific">Elysia marginata</name>
    <dbReference type="NCBI Taxonomy" id="1093978"/>
    <lineage>
        <taxon>Eukaryota</taxon>
        <taxon>Metazoa</taxon>
        <taxon>Spiralia</taxon>
        <taxon>Lophotrochozoa</taxon>
        <taxon>Mollusca</taxon>
        <taxon>Gastropoda</taxon>
        <taxon>Heterobranchia</taxon>
        <taxon>Euthyneura</taxon>
        <taxon>Panpulmonata</taxon>
        <taxon>Sacoglossa</taxon>
        <taxon>Placobranchoidea</taxon>
        <taxon>Plakobranchidae</taxon>
        <taxon>Elysia</taxon>
    </lineage>
</organism>
<gene>
    <name evidence="1" type="ORF">ElyMa_002206500</name>
</gene>
<sequence>MLSRFWVNELVTNFRHGDGDRTGPVGLEADRSDVKGQCAMLQGPVSQEPASGRENNYHPGISLREIATARRPRFYRLDVS</sequence>
<dbReference type="AlphaFoldDB" id="A0AAV4FRS0"/>